<dbReference type="PANTHER" id="PTHR23507:SF1">
    <property type="entry name" value="FI18259P1-RELATED"/>
    <property type="match status" value="1"/>
</dbReference>
<dbReference type="Pfam" id="PF07690">
    <property type="entry name" value="MFS_1"/>
    <property type="match status" value="1"/>
</dbReference>
<evidence type="ECO:0000256" key="5">
    <source>
        <dbReference type="SAM" id="Phobius"/>
    </source>
</evidence>
<proteinExistence type="predicted"/>
<sequence>MAMKSFLPLVYLTTFLFLFGESLQPAPRIEIYERVICHTFYAQPSNSTASEHVDCKSAPVQQELAFLIGIERLSVILPSLLAIPFGALADRVGHNVILSVALFGVFLEESWPFIVCWFPDIFPIRFIWLHFLFSLVGGGVTVIVTLLHVIVATIVPADERTAIFFRLRAAGVSASILGYAMAGLLMRKNAWVPWIIGNSSLLLAGIVAALMPKTTGEEAACADDGEDVRGADVGWVRAALLLMKRVYVMAVGNKRVLVLLVSCLLCQLGGDSVSLMMIIYVSKRFGWSFADANLLNSLEMAFEFAFLVALLPPITNVLTNRGFSSLARNKYSAQGSIVALAVGCMCLAFAPVAGVAIIGLIVVASGAGQDSLLRSLATDMVDASEVSIVYSAITVMRNTGGSLSGPIYAELYAAGLRAGGNWLGLPFLFAGALFVIVAGLLVVMKDTECKNVGRDGENEALLQT</sequence>
<feature type="transmembrane region" description="Helical" evidence="5">
    <location>
        <begin position="422"/>
        <end position="444"/>
    </location>
</feature>
<feature type="transmembrane region" description="Helical" evidence="5">
    <location>
        <begin position="256"/>
        <end position="280"/>
    </location>
</feature>
<gene>
    <name evidence="7" type="ORF">P280DRAFT_416731</name>
</gene>
<dbReference type="OrthoDB" id="194139at2759"/>
<evidence type="ECO:0000313" key="8">
    <source>
        <dbReference type="Proteomes" id="UP000799753"/>
    </source>
</evidence>
<organism evidence="7 8">
    <name type="scientific">Massarina eburnea CBS 473.64</name>
    <dbReference type="NCBI Taxonomy" id="1395130"/>
    <lineage>
        <taxon>Eukaryota</taxon>
        <taxon>Fungi</taxon>
        <taxon>Dikarya</taxon>
        <taxon>Ascomycota</taxon>
        <taxon>Pezizomycotina</taxon>
        <taxon>Dothideomycetes</taxon>
        <taxon>Pleosporomycetidae</taxon>
        <taxon>Pleosporales</taxon>
        <taxon>Massarineae</taxon>
        <taxon>Massarinaceae</taxon>
        <taxon>Massarina</taxon>
    </lineage>
</organism>
<dbReference type="Gene3D" id="1.20.1250.20">
    <property type="entry name" value="MFS general substrate transporter like domains"/>
    <property type="match status" value="2"/>
</dbReference>
<feature type="transmembrane region" description="Helical" evidence="5">
    <location>
        <begin position="338"/>
        <end position="364"/>
    </location>
</feature>
<dbReference type="PANTHER" id="PTHR23507">
    <property type="entry name" value="ZGC:174356"/>
    <property type="match status" value="1"/>
</dbReference>
<dbReference type="GO" id="GO:0022857">
    <property type="term" value="F:transmembrane transporter activity"/>
    <property type="evidence" value="ECO:0007669"/>
    <property type="project" value="InterPro"/>
</dbReference>
<keyword evidence="2 5" id="KW-0812">Transmembrane</keyword>
<evidence type="ECO:0000256" key="4">
    <source>
        <dbReference type="ARBA" id="ARBA00023136"/>
    </source>
</evidence>
<keyword evidence="4 5" id="KW-0472">Membrane</keyword>
<dbReference type="GO" id="GO:0016020">
    <property type="term" value="C:membrane"/>
    <property type="evidence" value="ECO:0007669"/>
    <property type="project" value="UniProtKB-SubCell"/>
</dbReference>
<comment type="subcellular location">
    <subcellularLocation>
        <location evidence="1">Membrane</location>
        <topology evidence="1">Multi-pass membrane protein</topology>
    </subcellularLocation>
</comment>
<evidence type="ECO:0000313" key="7">
    <source>
        <dbReference type="EMBL" id="KAF2645220.1"/>
    </source>
</evidence>
<evidence type="ECO:0000256" key="1">
    <source>
        <dbReference type="ARBA" id="ARBA00004141"/>
    </source>
</evidence>
<dbReference type="AlphaFoldDB" id="A0A6A6SCC2"/>
<feature type="signal peptide" evidence="6">
    <location>
        <begin position="1"/>
        <end position="22"/>
    </location>
</feature>
<dbReference type="InterPro" id="IPR011701">
    <property type="entry name" value="MFS"/>
</dbReference>
<evidence type="ECO:0000256" key="3">
    <source>
        <dbReference type="ARBA" id="ARBA00022989"/>
    </source>
</evidence>
<dbReference type="EMBL" id="MU006777">
    <property type="protein sequence ID" value="KAF2645220.1"/>
    <property type="molecule type" value="Genomic_DNA"/>
</dbReference>
<keyword evidence="8" id="KW-1185">Reference proteome</keyword>
<evidence type="ECO:0000256" key="2">
    <source>
        <dbReference type="ARBA" id="ARBA00022692"/>
    </source>
</evidence>
<accession>A0A6A6SCC2</accession>
<protein>
    <submittedName>
        <fullName evidence="7">MFS general substrate transporter</fullName>
    </submittedName>
</protein>
<feature type="transmembrane region" description="Helical" evidence="5">
    <location>
        <begin position="167"/>
        <end position="185"/>
    </location>
</feature>
<keyword evidence="6" id="KW-0732">Signal</keyword>
<dbReference type="Proteomes" id="UP000799753">
    <property type="component" value="Unassembled WGS sequence"/>
</dbReference>
<keyword evidence="3 5" id="KW-1133">Transmembrane helix</keyword>
<evidence type="ECO:0000256" key="6">
    <source>
        <dbReference type="SAM" id="SignalP"/>
    </source>
</evidence>
<feature type="transmembrane region" description="Helical" evidence="5">
    <location>
        <begin position="191"/>
        <end position="210"/>
    </location>
</feature>
<reference evidence="7" key="1">
    <citation type="journal article" date="2020" name="Stud. Mycol.">
        <title>101 Dothideomycetes genomes: a test case for predicting lifestyles and emergence of pathogens.</title>
        <authorList>
            <person name="Haridas S."/>
            <person name="Albert R."/>
            <person name="Binder M."/>
            <person name="Bloem J."/>
            <person name="Labutti K."/>
            <person name="Salamov A."/>
            <person name="Andreopoulos B."/>
            <person name="Baker S."/>
            <person name="Barry K."/>
            <person name="Bills G."/>
            <person name="Bluhm B."/>
            <person name="Cannon C."/>
            <person name="Castanera R."/>
            <person name="Culley D."/>
            <person name="Daum C."/>
            <person name="Ezra D."/>
            <person name="Gonzalez J."/>
            <person name="Henrissat B."/>
            <person name="Kuo A."/>
            <person name="Liang C."/>
            <person name="Lipzen A."/>
            <person name="Lutzoni F."/>
            <person name="Magnuson J."/>
            <person name="Mondo S."/>
            <person name="Nolan M."/>
            <person name="Ohm R."/>
            <person name="Pangilinan J."/>
            <person name="Park H.-J."/>
            <person name="Ramirez L."/>
            <person name="Alfaro M."/>
            <person name="Sun H."/>
            <person name="Tritt A."/>
            <person name="Yoshinaga Y."/>
            <person name="Zwiers L.-H."/>
            <person name="Turgeon B."/>
            <person name="Goodwin S."/>
            <person name="Spatafora J."/>
            <person name="Crous P."/>
            <person name="Grigoriev I."/>
        </authorList>
    </citation>
    <scope>NUCLEOTIDE SEQUENCE</scope>
    <source>
        <strain evidence="7">CBS 473.64</strain>
    </source>
</reference>
<dbReference type="SUPFAM" id="SSF103473">
    <property type="entry name" value="MFS general substrate transporter"/>
    <property type="match status" value="1"/>
</dbReference>
<name>A0A6A6SCC2_9PLEO</name>
<feature type="transmembrane region" description="Helical" evidence="5">
    <location>
        <begin position="300"/>
        <end position="318"/>
    </location>
</feature>
<feature type="transmembrane region" description="Helical" evidence="5">
    <location>
        <begin position="126"/>
        <end position="155"/>
    </location>
</feature>
<dbReference type="CDD" id="cd06174">
    <property type="entry name" value="MFS"/>
    <property type="match status" value="1"/>
</dbReference>
<feature type="chain" id="PRO_5025582443" evidence="6">
    <location>
        <begin position="23"/>
        <end position="464"/>
    </location>
</feature>
<dbReference type="InterPro" id="IPR036259">
    <property type="entry name" value="MFS_trans_sf"/>
</dbReference>